<name>A0A6J6U745_9ZZZZ</name>
<dbReference type="SUPFAM" id="SSF161098">
    <property type="entry name" value="MetI-like"/>
    <property type="match status" value="1"/>
</dbReference>
<evidence type="ECO:0000313" key="10">
    <source>
        <dbReference type="EMBL" id="CAB5011111.1"/>
    </source>
</evidence>
<keyword evidence="2" id="KW-0813">Transport</keyword>
<keyword evidence="5 7" id="KW-1133">Transmembrane helix</keyword>
<dbReference type="InterPro" id="IPR035906">
    <property type="entry name" value="MetI-like_sf"/>
</dbReference>
<gene>
    <name evidence="9" type="ORF">UFOPK2837_00777</name>
    <name evidence="10" type="ORF">UFOPK4065_00929</name>
    <name evidence="11" type="ORF">UFOPK4319_00304</name>
</gene>
<evidence type="ECO:0000259" key="8">
    <source>
        <dbReference type="PROSITE" id="PS50928"/>
    </source>
</evidence>
<organism evidence="9">
    <name type="scientific">freshwater metagenome</name>
    <dbReference type="NCBI Taxonomy" id="449393"/>
    <lineage>
        <taxon>unclassified sequences</taxon>
        <taxon>metagenomes</taxon>
        <taxon>ecological metagenomes</taxon>
    </lineage>
</organism>
<evidence type="ECO:0000313" key="9">
    <source>
        <dbReference type="EMBL" id="CAB4754413.1"/>
    </source>
</evidence>
<dbReference type="CDD" id="cd06261">
    <property type="entry name" value="TM_PBP2"/>
    <property type="match status" value="1"/>
</dbReference>
<dbReference type="Pfam" id="PF00528">
    <property type="entry name" value="BPD_transp_1"/>
    <property type="match status" value="1"/>
</dbReference>
<dbReference type="GO" id="GO:0055085">
    <property type="term" value="P:transmembrane transport"/>
    <property type="evidence" value="ECO:0007669"/>
    <property type="project" value="InterPro"/>
</dbReference>
<sequence>MRRFNLKKKESRILVAMAFPAFALYSFLYLYPSLSNVYYSFQRWDGVTKPEFVGLHNFTYLATNDDLFMKVLGNNFRFSFIVVIFQTLLALLFATFLLKNTKTTIALRIVFFFPTILSSVSVGLIWTFLYDPNFGFINAMFKAVGLDGLALNWLGDTKYSLYAIALTQIWFHTGQMVVIYVAGLQQIPQELYEAAEVDGASRWQQFKSITWPMALPTTAVVVAYTTIQTFRAFDLVYSMTQGGPLNSSDVLVTLIYNTAFSSYKWGYASAQSIILVFVVLLLTYLQRRTLRINTGEK</sequence>
<dbReference type="PANTHER" id="PTHR30193">
    <property type="entry name" value="ABC TRANSPORTER PERMEASE PROTEIN"/>
    <property type="match status" value="1"/>
</dbReference>
<dbReference type="PANTHER" id="PTHR30193:SF37">
    <property type="entry name" value="INNER MEMBRANE ABC TRANSPORTER PERMEASE PROTEIN YCJO"/>
    <property type="match status" value="1"/>
</dbReference>
<keyword evidence="4 7" id="KW-0812">Transmembrane</keyword>
<feature type="transmembrane region" description="Helical" evidence="7">
    <location>
        <begin position="265"/>
        <end position="285"/>
    </location>
</feature>
<accession>A0A6J6U745</accession>
<keyword evidence="6 7" id="KW-0472">Membrane</keyword>
<keyword evidence="3" id="KW-1003">Cell membrane</keyword>
<evidence type="ECO:0000256" key="3">
    <source>
        <dbReference type="ARBA" id="ARBA00022475"/>
    </source>
</evidence>
<proteinExistence type="predicted"/>
<evidence type="ECO:0000256" key="1">
    <source>
        <dbReference type="ARBA" id="ARBA00004651"/>
    </source>
</evidence>
<dbReference type="EMBL" id="CAEZZF010000060">
    <property type="protein sequence ID" value="CAB4754413.1"/>
    <property type="molecule type" value="Genomic_DNA"/>
</dbReference>
<evidence type="ECO:0000313" key="11">
    <source>
        <dbReference type="EMBL" id="CAB5054301.1"/>
    </source>
</evidence>
<comment type="subcellular location">
    <subcellularLocation>
        <location evidence="1">Cell membrane</location>
        <topology evidence="1">Multi-pass membrane protein</topology>
    </subcellularLocation>
</comment>
<feature type="transmembrane region" description="Helical" evidence="7">
    <location>
        <begin position="12"/>
        <end position="31"/>
    </location>
</feature>
<feature type="domain" description="ABC transmembrane type-1" evidence="8">
    <location>
        <begin position="72"/>
        <end position="286"/>
    </location>
</feature>
<feature type="transmembrane region" description="Helical" evidence="7">
    <location>
        <begin position="161"/>
        <end position="182"/>
    </location>
</feature>
<reference evidence="9" key="1">
    <citation type="submission" date="2020-05" db="EMBL/GenBank/DDBJ databases">
        <authorList>
            <person name="Chiriac C."/>
            <person name="Salcher M."/>
            <person name="Ghai R."/>
            <person name="Kavagutti S V."/>
        </authorList>
    </citation>
    <scope>NUCLEOTIDE SEQUENCE</scope>
</reference>
<protein>
    <submittedName>
        <fullName evidence="9">Unannotated protein</fullName>
    </submittedName>
</protein>
<evidence type="ECO:0000256" key="5">
    <source>
        <dbReference type="ARBA" id="ARBA00022989"/>
    </source>
</evidence>
<evidence type="ECO:0000256" key="7">
    <source>
        <dbReference type="SAM" id="Phobius"/>
    </source>
</evidence>
<dbReference type="EMBL" id="CAFBQN010000010">
    <property type="protein sequence ID" value="CAB5054301.1"/>
    <property type="molecule type" value="Genomic_DNA"/>
</dbReference>
<dbReference type="PROSITE" id="PS50928">
    <property type="entry name" value="ABC_TM1"/>
    <property type="match status" value="1"/>
</dbReference>
<evidence type="ECO:0000256" key="4">
    <source>
        <dbReference type="ARBA" id="ARBA00022692"/>
    </source>
</evidence>
<evidence type="ECO:0000256" key="6">
    <source>
        <dbReference type="ARBA" id="ARBA00023136"/>
    </source>
</evidence>
<feature type="transmembrane region" description="Helical" evidence="7">
    <location>
        <begin position="105"/>
        <end position="129"/>
    </location>
</feature>
<dbReference type="AlphaFoldDB" id="A0A6J6U745"/>
<dbReference type="EMBL" id="CAFBPE010000079">
    <property type="protein sequence ID" value="CAB5011111.1"/>
    <property type="molecule type" value="Genomic_DNA"/>
</dbReference>
<dbReference type="InterPro" id="IPR051393">
    <property type="entry name" value="ABC_transporter_permease"/>
</dbReference>
<dbReference type="GO" id="GO:0005886">
    <property type="term" value="C:plasma membrane"/>
    <property type="evidence" value="ECO:0007669"/>
    <property type="project" value="UniProtKB-SubCell"/>
</dbReference>
<feature type="transmembrane region" description="Helical" evidence="7">
    <location>
        <begin position="76"/>
        <end position="98"/>
    </location>
</feature>
<dbReference type="Gene3D" id="1.10.3720.10">
    <property type="entry name" value="MetI-like"/>
    <property type="match status" value="1"/>
</dbReference>
<evidence type="ECO:0000256" key="2">
    <source>
        <dbReference type="ARBA" id="ARBA00022448"/>
    </source>
</evidence>
<dbReference type="InterPro" id="IPR000515">
    <property type="entry name" value="MetI-like"/>
</dbReference>